<protein>
    <recommendedName>
        <fullName evidence="2">AHC1-like C2H2 zinc-finger domain-containing protein</fullName>
    </recommendedName>
</protein>
<evidence type="ECO:0000256" key="1">
    <source>
        <dbReference type="SAM" id="MobiDB-lite"/>
    </source>
</evidence>
<keyword evidence="4" id="KW-1185">Reference proteome</keyword>
<evidence type="ECO:0000313" key="4">
    <source>
        <dbReference type="Proteomes" id="UP001152885"/>
    </source>
</evidence>
<feature type="domain" description="AHC1-like C2H2 zinc-finger" evidence="2">
    <location>
        <begin position="186"/>
        <end position="255"/>
    </location>
</feature>
<evidence type="ECO:0000313" key="3">
    <source>
        <dbReference type="EMBL" id="CAI5756225.1"/>
    </source>
</evidence>
<dbReference type="AlphaFoldDB" id="A0A9W4X8G5"/>
<feature type="compositionally biased region" description="Low complexity" evidence="1">
    <location>
        <begin position="169"/>
        <end position="182"/>
    </location>
</feature>
<organism evidence="3 4">
    <name type="scientific">Candida verbasci</name>
    <dbReference type="NCBI Taxonomy" id="1227364"/>
    <lineage>
        <taxon>Eukaryota</taxon>
        <taxon>Fungi</taxon>
        <taxon>Dikarya</taxon>
        <taxon>Ascomycota</taxon>
        <taxon>Saccharomycotina</taxon>
        <taxon>Pichiomycetes</taxon>
        <taxon>Debaryomycetaceae</taxon>
        <taxon>Candida/Lodderomyces clade</taxon>
        <taxon>Candida</taxon>
    </lineage>
</organism>
<dbReference type="OrthoDB" id="5355528at2759"/>
<dbReference type="Pfam" id="PF25909">
    <property type="entry name" value="zf-C2H2_AHC1"/>
    <property type="match status" value="1"/>
</dbReference>
<dbReference type="InterPro" id="IPR058706">
    <property type="entry name" value="zf-C2H2_AHC1-like"/>
</dbReference>
<name>A0A9W4X8G5_9ASCO</name>
<comment type="caution">
    <text evidence="3">The sequence shown here is derived from an EMBL/GenBank/DDBJ whole genome shotgun (WGS) entry which is preliminary data.</text>
</comment>
<dbReference type="Proteomes" id="UP001152885">
    <property type="component" value="Unassembled WGS sequence"/>
</dbReference>
<dbReference type="EMBL" id="CANTUO010000001">
    <property type="protein sequence ID" value="CAI5756225.1"/>
    <property type="molecule type" value="Genomic_DNA"/>
</dbReference>
<reference evidence="3" key="1">
    <citation type="submission" date="2022-12" db="EMBL/GenBank/DDBJ databases">
        <authorList>
            <person name="Brejova B."/>
        </authorList>
    </citation>
    <scope>NUCLEOTIDE SEQUENCE</scope>
</reference>
<proteinExistence type="predicted"/>
<accession>A0A9W4X8G5</accession>
<feature type="region of interest" description="Disordered" evidence="1">
    <location>
        <begin position="161"/>
        <end position="182"/>
    </location>
</feature>
<sequence length="391" mass="44831">MDDSLHDIDNFNNDNHDKINHIELNMSDISNNNSPINTTTELDEQEELIISRLNNMNEDQLKELITSQIDLEIRLKHQELNVNDYEISKMEAQLLMLRKFLELPQDTENELTMRYYKILNDGLIATYSKFKQIPEDQLPIQPKKQNRDEIPFFDKHPIIPGEETHGYRTRSTTSSLRPSATSSTTLGKTANLGCLYRRTDGVIVRLKCPVCQRINFSSAQGFLNHSRIAHSTEYSSQDAAALKCGEILPEIKQDSIGQASITIILQKGLDPNKSLSTDDSIYGVEEIPIREFKEIPKEVVKEEIVKPKVNHELYKKLLKDKKMSKEEYDKLINDAIEPIDNSHLFDDEEEEIEETSGASSRQPSLVITIPNLKRRVSRGGINIPQETKRKK</sequence>
<gene>
    <name evidence="3" type="ORF">CANVERA_P0742</name>
</gene>
<evidence type="ECO:0000259" key="2">
    <source>
        <dbReference type="Pfam" id="PF25909"/>
    </source>
</evidence>